<evidence type="ECO:0000313" key="1">
    <source>
        <dbReference type="EMBL" id="WGK94722.1"/>
    </source>
</evidence>
<reference evidence="1 3" key="1">
    <citation type="submission" date="2022-02" db="EMBL/GenBank/DDBJ databases">
        <authorList>
            <person name="Cha I.-T."/>
            <person name="Lee K.-E."/>
            <person name="Park S.-J."/>
        </authorList>
    </citation>
    <scope>NUCLEOTIDE SEQUENCE [LARGE SCALE GENOMIC DNA]</scope>
    <source>
        <strain evidence="1 3">K3R-10</strain>
    </source>
</reference>
<sequence length="284" mass="33038">MKRNDYIRLGEILSDKFILAPNIGLTSKQVSFWKSKQIIPFLEKDQKGFLNIPEALWILIVNELAEIGLDTKRIATLASDIWKKPMEEKYADKVLKRELDNNKQLHELDKNWIKHFLGFEPIMDTVFRKEINPFTNAIKTCLFEKSNIISLIYCPRTGEHFFNLNSVSLTSDLNNLCFRKTLISIPLVPLLEKIVGFQIQKREADLDYLSSLENQLRRVLFFDRPKLLEIELEKEGDVKVFTITEQHKKAEELAKFFLNNKLPLGAKILIETRAQGNFKVTIKA</sequence>
<keyword evidence="3" id="KW-1185">Reference proteome</keyword>
<evidence type="ECO:0000313" key="3">
    <source>
        <dbReference type="Proteomes" id="UP001232117"/>
    </source>
</evidence>
<evidence type="ECO:0000313" key="2">
    <source>
        <dbReference type="EMBL" id="WGK94735.1"/>
    </source>
</evidence>
<accession>A0ABY8N910</accession>
<dbReference type="EMBL" id="CP092332">
    <property type="protein sequence ID" value="WGK94735.1"/>
    <property type="molecule type" value="Genomic_DNA"/>
</dbReference>
<organism evidence="1 3">
    <name type="scientific">Flavobacterium keumense</name>
    <dbReference type="NCBI Taxonomy" id="1306518"/>
    <lineage>
        <taxon>Bacteria</taxon>
        <taxon>Pseudomonadati</taxon>
        <taxon>Bacteroidota</taxon>
        <taxon>Flavobacteriia</taxon>
        <taxon>Flavobacteriales</taxon>
        <taxon>Flavobacteriaceae</taxon>
        <taxon>Flavobacterium</taxon>
    </lineage>
</organism>
<name>A0ABY8N910_9FLAO</name>
<gene>
    <name evidence="1" type="ORF">MG292_00400</name>
    <name evidence="2" type="ORF">MG292_00480</name>
</gene>
<dbReference type="RefSeq" id="WP_264532549.1">
    <property type="nucleotide sequence ID" value="NZ_CP092332.1"/>
</dbReference>
<protein>
    <submittedName>
        <fullName evidence="1">Uncharacterized protein</fullName>
    </submittedName>
</protein>
<dbReference type="EMBL" id="CP092332">
    <property type="protein sequence ID" value="WGK94722.1"/>
    <property type="molecule type" value="Genomic_DNA"/>
</dbReference>
<reference evidence="1 3" key="2">
    <citation type="submission" date="2023-06" db="EMBL/GenBank/DDBJ databases">
        <title>Complete Genome Sequence of Flavobacterium keumense K3R-10.</title>
        <authorList>
            <person name="Jeong H."/>
            <person name="Jhang S.Y."/>
            <person name="Kim J.N."/>
        </authorList>
    </citation>
    <scope>NUCLEOTIDE SEQUENCE [LARGE SCALE GENOMIC DNA]</scope>
    <source>
        <strain evidence="1 3">K3R-10</strain>
    </source>
</reference>
<dbReference type="Proteomes" id="UP001232117">
    <property type="component" value="Chromosome"/>
</dbReference>
<proteinExistence type="predicted"/>